<dbReference type="RefSeq" id="WP_247993932.1">
    <property type="nucleotide sequence ID" value="NZ_CP096019.1"/>
</dbReference>
<evidence type="ECO:0000256" key="5">
    <source>
        <dbReference type="HAMAP-Rule" id="MF_00320"/>
    </source>
</evidence>
<evidence type="ECO:0000256" key="4">
    <source>
        <dbReference type="ARBA" id="ARBA00025804"/>
    </source>
</evidence>
<dbReference type="InterPro" id="IPR036603">
    <property type="entry name" value="RBP11-like"/>
</dbReference>
<accession>A0A8U0A275</accession>
<dbReference type="SMART" id="SM00662">
    <property type="entry name" value="RPOLD"/>
    <property type="match status" value="1"/>
</dbReference>
<comment type="caution">
    <text evidence="5">Lacks conserved residue(s) required for the propagation of feature annotation.</text>
</comment>
<dbReference type="GO" id="GO:0005737">
    <property type="term" value="C:cytoplasm"/>
    <property type="evidence" value="ECO:0007669"/>
    <property type="project" value="UniProtKB-SubCell"/>
</dbReference>
<dbReference type="InterPro" id="IPR050518">
    <property type="entry name" value="Rpo3/RPB3_RNA_Pol_subunit"/>
</dbReference>
<dbReference type="PANTHER" id="PTHR11800:SF2">
    <property type="entry name" value="DNA-DIRECTED RNA POLYMERASE II SUBUNIT RPB3"/>
    <property type="match status" value="1"/>
</dbReference>
<dbReference type="GO" id="GO:0003677">
    <property type="term" value="F:DNA binding"/>
    <property type="evidence" value="ECO:0007669"/>
    <property type="project" value="UniProtKB-UniRule"/>
</dbReference>
<dbReference type="PROSITE" id="PS00446">
    <property type="entry name" value="RNA_POL_D_30KD"/>
    <property type="match status" value="1"/>
</dbReference>
<dbReference type="Pfam" id="PF01000">
    <property type="entry name" value="RNA_pol_A_bac"/>
    <property type="match status" value="1"/>
</dbReference>
<dbReference type="AlphaFoldDB" id="A0A8U0A275"/>
<name>A0A8U0A275_9EURY</name>
<sequence length="270" mass="29529">MTGDFEVQFIDRGERTARFVVRGVTPAFANGLRRAIIADVPTLSIDSVRIIENSSVMFDEQIALRLGLVPLTTPPDEFEEGDSVTLALDVEGPETAYSGDLVSNHELVEPADKNIPIIELKYPETADSPQRLELEADAVMGRGRDHAKNQGGIAVGYRHLQTVDIVGDRDAFDDGTEDSILRGVIEEQAAEEAVGSDGETPENGELVPTETFDNDLSQRYPDKEVEVHDVPEAFVFHVESDGSMSIDELVLTATDTLFDRADELEQAVSL</sequence>
<dbReference type="EC" id="2.7.7.6" evidence="5"/>
<evidence type="ECO:0000256" key="2">
    <source>
        <dbReference type="ARBA" id="ARBA00022490"/>
    </source>
</evidence>
<feature type="domain" description="DNA-directed RNA polymerase RpoA/D/Rpb3-type" evidence="7">
    <location>
        <begin position="16"/>
        <end position="267"/>
    </location>
</feature>
<dbReference type="HAMAP" id="MF_00320">
    <property type="entry name" value="RNApol_arch_Rpo3"/>
    <property type="match status" value="1"/>
</dbReference>
<reference evidence="8" key="1">
    <citation type="submission" date="2022-04" db="EMBL/GenBank/DDBJ databases">
        <title>Halocatena sp. nov., isolated from a salt lake.</title>
        <authorList>
            <person name="Cui H.-L."/>
        </authorList>
    </citation>
    <scope>NUCLEOTIDE SEQUENCE</scope>
    <source>
        <strain evidence="8">AD-1</strain>
    </source>
</reference>
<evidence type="ECO:0000259" key="7">
    <source>
        <dbReference type="SMART" id="SM00662"/>
    </source>
</evidence>
<comment type="function">
    <text evidence="5">DNA-dependent RNA polymerase (RNAP) catalyzes the transcription of DNA into RNA using the four ribonucleoside triphosphates as substrates.</text>
</comment>
<dbReference type="EMBL" id="CP096019">
    <property type="protein sequence ID" value="UPM43265.1"/>
    <property type="molecule type" value="Genomic_DNA"/>
</dbReference>
<comment type="similarity">
    <text evidence="4 5">Belongs to the archaeal Rpo3/eukaryotic RPB3 RNA polymerase subunit family.</text>
</comment>
<dbReference type="InterPro" id="IPR036643">
    <property type="entry name" value="RNApol_insert_sf"/>
</dbReference>
<dbReference type="GO" id="GO:0006351">
    <property type="term" value="P:DNA-templated transcription"/>
    <property type="evidence" value="ECO:0007669"/>
    <property type="project" value="UniProtKB-UniRule"/>
</dbReference>
<evidence type="ECO:0000313" key="8">
    <source>
        <dbReference type="EMBL" id="UPM43265.1"/>
    </source>
</evidence>
<dbReference type="InterPro" id="IPR022842">
    <property type="entry name" value="RNAP_Rpo3/Rpb3/RPAC1"/>
</dbReference>
<dbReference type="InterPro" id="IPR011263">
    <property type="entry name" value="DNA-dir_RNA_pol_RpoA/D/Rpb3"/>
</dbReference>
<dbReference type="Gene3D" id="2.170.120.12">
    <property type="entry name" value="DNA-directed RNA polymerase, insert domain"/>
    <property type="match status" value="1"/>
</dbReference>
<comment type="catalytic activity">
    <reaction evidence="5">
        <text>RNA(n) + a ribonucleoside 5'-triphosphate = RNA(n+1) + diphosphate</text>
        <dbReference type="Rhea" id="RHEA:21248"/>
        <dbReference type="Rhea" id="RHEA-COMP:14527"/>
        <dbReference type="Rhea" id="RHEA-COMP:17342"/>
        <dbReference type="ChEBI" id="CHEBI:33019"/>
        <dbReference type="ChEBI" id="CHEBI:61557"/>
        <dbReference type="ChEBI" id="CHEBI:140395"/>
        <dbReference type="EC" id="2.7.7.6"/>
    </reaction>
</comment>
<keyword evidence="5 8" id="KW-0548">Nucleotidyltransferase</keyword>
<keyword evidence="2 5" id="KW-0963">Cytoplasm</keyword>
<dbReference type="GO" id="GO:0046983">
    <property type="term" value="F:protein dimerization activity"/>
    <property type="evidence" value="ECO:0007669"/>
    <property type="project" value="InterPro"/>
</dbReference>
<dbReference type="Pfam" id="PF01193">
    <property type="entry name" value="RNA_pol_L"/>
    <property type="match status" value="1"/>
</dbReference>
<dbReference type="Gene3D" id="3.30.1360.10">
    <property type="entry name" value="RNA polymerase, RBP11-like subunit"/>
    <property type="match status" value="1"/>
</dbReference>
<evidence type="ECO:0000256" key="3">
    <source>
        <dbReference type="ARBA" id="ARBA00023163"/>
    </source>
</evidence>
<dbReference type="PANTHER" id="PTHR11800">
    <property type="entry name" value="DNA-DIRECTED RNA POLYMERASE"/>
    <property type="match status" value="1"/>
</dbReference>
<feature type="region of interest" description="Disordered" evidence="6">
    <location>
        <begin position="190"/>
        <end position="216"/>
    </location>
</feature>
<evidence type="ECO:0000313" key="9">
    <source>
        <dbReference type="Proteomes" id="UP000831768"/>
    </source>
</evidence>
<dbReference type="NCBIfam" id="NF001988">
    <property type="entry name" value="PRK00783.1"/>
    <property type="match status" value="1"/>
</dbReference>
<keyword evidence="5 8" id="KW-0808">Transferase</keyword>
<gene>
    <name evidence="5" type="primary">rpo3</name>
    <name evidence="5" type="synonym">rpoD</name>
    <name evidence="8" type="ORF">MW046_02170</name>
</gene>
<dbReference type="Proteomes" id="UP000831768">
    <property type="component" value="Chromosome"/>
</dbReference>
<keyword evidence="1 5" id="KW-0240">DNA-directed RNA polymerase</keyword>
<dbReference type="SUPFAM" id="SSF56553">
    <property type="entry name" value="Insert subdomain of RNA polymerase alpha subunit"/>
    <property type="match status" value="1"/>
</dbReference>
<comment type="subunit">
    <text evidence="5">Part of the RNA polymerase complex.</text>
</comment>
<evidence type="ECO:0000256" key="1">
    <source>
        <dbReference type="ARBA" id="ARBA00022478"/>
    </source>
</evidence>
<dbReference type="GO" id="GO:0000428">
    <property type="term" value="C:DNA-directed RNA polymerase complex"/>
    <property type="evidence" value="ECO:0007669"/>
    <property type="project" value="UniProtKB-KW"/>
</dbReference>
<evidence type="ECO:0000256" key="6">
    <source>
        <dbReference type="SAM" id="MobiDB-lite"/>
    </source>
</evidence>
<dbReference type="SUPFAM" id="SSF55257">
    <property type="entry name" value="RBP11-like subunits of RNA polymerase"/>
    <property type="match status" value="1"/>
</dbReference>
<keyword evidence="3 5" id="KW-0804">Transcription</keyword>
<dbReference type="KEGG" id="haad:MW046_02170"/>
<dbReference type="GO" id="GO:0003899">
    <property type="term" value="F:DNA-directed RNA polymerase activity"/>
    <property type="evidence" value="ECO:0007669"/>
    <property type="project" value="UniProtKB-UniRule"/>
</dbReference>
<dbReference type="InterPro" id="IPR001514">
    <property type="entry name" value="DNA-dir_RNA_pol_30-40kDasu_CS"/>
</dbReference>
<comment type="subcellular location">
    <subcellularLocation>
        <location evidence="5">Cytoplasm</location>
    </subcellularLocation>
</comment>
<proteinExistence type="inferred from homology"/>
<keyword evidence="9" id="KW-1185">Reference proteome</keyword>
<dbReference type="GeneID" id="71926815"/>
<dbReference type="Gene3D" id="3.30.70.3110">
    <property type="match status" value="1"/>
</dbReference>
<organism evidence="8 9">
    <name type="scientific">Halocatena salina</name>
    <dbReference type="NCBI Taxonomy" id="2934340"/>
    <lineage>
        <taxon>Archaea</taxon>
        <taxon>Methanobacteriati</taxon>
        <taxon>Methanobacteriota</taxon>
        <taxon>Stenosarchaea group</taxon>
        <taxon>Halobacteria</taxon>
        <taxon>Halobacteriales</taxon>
        <taxon>Natronomonadaceae</taxon>
        <taxon>Halocatena</taxon>
    </lineage>
</organism>
<protein>
    <recommendedName>
        <fullName evidence="5">DNA-directed RNA polymerase subunit Rpo3</fullName>
        <ecNumber evidence="5">2.7.7.6</ecNumber>
    </recommendedName>
    <alternativeName>
        <fullName evidence="5">DNA-directed RNA polymerase subunit D</fullName>
    </alternativeName>
</protein>
<dbReference type="InterPro" id="IPR011262">
    <property type="entry name" value="DNA-dir_RNA_pol_insert"/>
</dbReference>